<reference evidence="1 2" key="1">
    <citation type="submission" date="2024-09" db="EMBL/GenBank/DDBJ databases">
        <title>Genome sequencing and assembly of Phytophthora oleae, isolate VK10A, causative agent of rot of olive drupes.</title>
        <authorList>
            <person name="Conti Taguali S."/>
            <person name="Riolo M."/>
            <person name="La Spada F."/>
            <person name="Cacciola S.O."/>
            <person name="Dionisio G."/>
        </authorList>
    </citation>
    <scope>NUCLEOTIDE SEQUENCE [LARGE SCALE GENOMIC DNA]</scope>
    <source>
        <strain evidence="1 2">VK10A</strain>
    </source>
</reference>
<evidence type="ECO:0000313" key="2">
    <source>
        <dbReference type="Proteomes" id="UP001632037"/>
    </source>
</evidence>
<evidence type="ECO:0000313" key="1">
    <source>
        <dbReference type="EMBL" id="KAL3659635.1"/>
    </source>
</evidence>
<sequence>MTPWSMLPVQSQCDAVKWAFERQKKPWSQEMIGKILNGLAISIDTFTFIEMLSGLCNEVDAKRALGNAFLNERYSHVKAIISGRHGKIPGVSILFRHHIRDLAERKLLRSEGGLLRLGEDESSKMLLTLGEICHGRDLYLAFESSVEHSLVDCVEALIHRVSAKYAVNALRDLLRNGRLNREDLRAVLVQRSAADMAVELQMFRLLLLRGLHNDTERMARTMADRQIEGAIKATMGCTFRDEGAILTGRCESHYELLEGIDDVVVLLASKCVPDYADEVLDVALKHGLHEVTPLLADTHPSYSERLRKSPGHN</sequence>
<keyword evidence="2" id="KW-1185">Reference proteome</keyword>
<organism evidence="1 2">
    <name type="scientific">Phytophthora oleae</name>
    <dbReference type="NCBI Taxonomy" id="2107226"/>
    <lineage>
        <taxon>Eukaryota</taxon>
        <taxon>Sar</taxon>
        <taxon>Stramenopiles</taxon>
        <taxon>Oomycota</taxon>
        <taxon>Peronosporomycetes</taxon>
        <taxon>Peronosporales</taxon>
        <taxon>Peronosporaceae</taxon>
        <taxon>Phytophthora</taxon>
    </lineage>
</organism>
<gene>
    <name evidence="1" type="ORF">V7S43_015310</name>
</gene>
<dbReference type="Proteomes" id="UP001632037">
    <property type="component" value="Unassembled WGS sequence"/>
</dbReference>
<accession>A0ABD3F2M9</accession>
<protein>
    <recommendedName>
        <fullName evidence="3">PUM-HD domain-containing protein</fullName>
    </recommendedName>
</protein>
<proteinExistence type="predicted"/>
<name>A0ABD3F2M9_9STRA</name>
<dbReference type="AlphaFoldDB" id="A0ABD3F2M9"/>
<evidence type="ECO:0008006" key="3">
    <source>
        <dbReference type="Google" id="ProtNLM"/>
    </source>
</evidence>
<dbReference type="EMBL" id="JBIMZQ010000045">
    <property type="protein sequence ID" value="KAL3659635.1"/>
    <property type="molecule type" value="Genomic_DNA"/>
</dbReference>
<comment type="caution">
    <text evidence="1">The sequence shown here is derived from an EMBL/GenBank/DDBJ whole genome shotgun (WGS) entry which is preliminary data.</text>
</comment>